<proteinExistence type="predicted"/>
<protein>
    <submittedName>
        <fullName evidence="1">Oxidoreductase</fullName>
    </submittedName>
</protein>
<name>A0A2N3R901_9BIFI</name>
<comment type="caution">
    <text evidence="1">The sequence shown here is derived from an EMBL/GenBank/DDBJ whole genome shotgun (WGS) entry which is preliminary data.</text>
</comment>
<dbReference type="AlphaFoldDB" id="A0A2N3R901"/>
<accession>A0A2N3R901</accession>
<evidence type="ECO:0000313" key="1">
    <source>
        <dbReference type="EMBL" id="PKV08458.1"/>
    </source>
</evidence>
<dbReference type="InterPro" id="IPR036812">
    <property type="entry name" value="NAD(P)_OxRdtase_dom_sf"/>
</dbReference>
<reference evidence="1 2" key="1">
    <citation type="submission" date="2017-10" db="EMBL/GenBank/DDBJ databases">
        <title>Bifidobacterium genomics.</title>
        <authorList>
            <person name="Lugli G.A."/>
            <person name="Milani C."/>
            <person name="Mancabelli L."/>
        </authorList>
    </citation>
    <scope>NUCLEOTIDE SEQUENCE [LARGE SCALE GENOMIC DNA]</scope>
    <source>
        <strain evidence="1 2">1460B</strain>
    </source>
</reference>
<dbReference type="Gene3D" id="3.20.20.100">
    <property type="entry name" value="NADP-dependent oxidoreductase domain"/>
    <property type="match status" value="1"/>
</dbReference>
<sequence>MQCMQLGETGVNISKIGAGRMSFGKRGTMYDWTLDEEGTDAVVAHALNLGITFFDKNQRLFGRDQ</sequence>
<dbReference type="SUPFAM" id="SSF51430">
    <property type="entry name" value="NAD(P)-linked oxidoreductase"/>
    <property type="match status" value="1"/>
</dbReference>
<gene>
    <name evidence="1" type="ORF">CQR44_1415</name>
</gene>
<evidence type="ECO:0000313" key="2">
    <source>
        <dbReference type="Proteomes" id="UP000233731"/>
    </source>
</evidence>
<organism evidence="1 2">
    <name type="scientific">Bifidobacterium asteroides</name>
    <dbReference type="NCBI Taxonomy" id="1684"/>
    <lineage>
        <taxon>Bacteria</taxon>
        <taxon>Bacillati</taxon>
        <taxon>Actinomycetota</taxon>
        <taxon>Actinomycetes</taxon>
        <taxon>Bifidobacteriales</taxon>
        <taxon>Bifidobacteriaceae</taxon>
        <taxon>Bifidobacterium</taxon>
    </lineage>
</organism>
<dbReference type="EMBL" id="PCHJ01000017">
    <property type="protein sequence ID" value="PKV08458.1"/>
    <property type="molecule type" value="Genomic_DNA"/>
</dbReference>
<dbReference type="Proteomes" id="UP000233731">
    <property type="component" value="Unassembled WGS sequence"/>
</dbReference>